<dbReference type="OrthoDB" id="5421607at2759"/>
<gene>
    <name evidence="12" type="ORF">DIURU_000528</name>
</gene>
<feature type="compositionally biased region" description="Basic residues" evidence="10">
    <location>
        <begin position="599"/>
        <end position="608"/>
    </location>
</feature>
<evidence type="ECO:0000256" key="8">
    <source>
        <dbReference type="ARBA" id="ARBA00023274"/>
    </source>
</evidence>
<dbReference type="InterPro" id="IPR011990">
    <property type="entry name" value="TPR-like_helical_dom_sf"/>
</dbReference>
<evidence type="ECO:0000313" key="13">
    <source>
        <dbReference type="Proteomes" id="UP000449547"/>
    </source>
</evidence>
<dbReference type="EMBL" id="SWFT01000022">
    <property type="protein sequence ID" value="KAA8907483.1"/>
    <property type="molecule type" value="Genomic_DNA"/>
</dbReference>
<evidence type="ECO:0000256" key="5">
    <source>
        <dbReference type="ARBA" id="ARBA00022490"/>
    </source>
</evidence>
<dbReference type="InterPro" id="IPR031545">
    <property type="entry name" value="SRP72_TPR-like"/>
</dbReference>
<name>A0A642UXS7_DIURU</name>
<evidence type="ECO:0000256" key="1">
    <source>
        <dbReference type="ARBA" id="ARBA00004240"/>
    </source>
</evidence>
<evidence type="ECO:0000256" key="7">
    <source>
        <dbReference type="ARBA" id="ARBA00023135"/>
    </source>
</evidence>
<dbReference type="GO" id="GO:0005786">
    <property type="term" value="C:signal recognition particle, endoplasmic reticulum targeting"/>
    <property type="evidence" value="ECO:0007669"/>
    <property type="project" value="UniProtKB-UniRule"/>
</dbReference>
<comment type="similarity">
    <text evidence="3 9">Belongs to the SRP72 family.</text>
</comment>
<accession>A0A642UXS7</accession>
<comment type="subcellular location">
    <subcellularLocation>
        <location evidence="2 9">Cytoplasm</location>
    </subcellularLocation>
    <subcellularLocation>
        <location evidence="1">Endoplasmic reticulum</location>
    </subcellularLocation>
</comment>
<keyword evidence="13" id="KW-1185">Reference proteome</keyword>
<dbReference type="GO" id="GO:0008312">
    <property type="term" value="F:7S RNA binding"/>
    <property type="evidence" value="ECO:0007669"/>
    <property type="project" value="InterPro"/>
</dbReference>
<feature type="compositionally biased region" description="Low complexity" evidence="10">
    <location>
        <begin position="545"/>
        <end position="558"/>
    </location>
</feature>
<feature type="region of interest" description="Disordered" evidence="10">
    <location>
        <begin position="540"/>
        <end position="620"/>
    </location>
</feature>
<dbReference type="PIRSF" id="PIRSF038922">
    <property type="entry name" value="SRP72"/>
    <property type="match status" value="1"/>
</dbReference>
<dbReference type="RefSeq" id="XP_034014670.1">
    <property type="nucleotide sequence ID" value="XM_034158244.1"/>
</dbReference>
<organism evidence="12 13">
    <name type="scientific">Diutina rugosa</name>
    <name type="common">Yeast</name>
    <name type="synonym">Candida rugosa</name>
    <dbReference type="NCBI Taxonomy" id="5481"/>
    <lineage>
        <taxon>Eukaryota</taxon>
        <taxon>Fungi</taxon>
        <taxon>Dikarya</taxon>
        <taxon>Ascomycota</taxon>
        <taxon>Saccharomycotina</taxon>
        <taxon>Pichiomycetes</taxon>
        <taxon>Debaryomycetaceae</taxon>
        <taxon>Diutina</taxon>
    </lineage>
</organism>
<feature type="compositionally biased region" description="Basic residues" evidence="10">
    <location>
        <begin position="559"/>
        <end position="574"/>
    </location>
</feature>
<dbReference type="VEuPathDB" id="FungiDB:DIURU_000528"/>
<dbReference type="AlphaFoldDB" id="A0A642UXS7"/>
<dbReference type="Pfam" id="PF08492">
    <property type="entry name" value="SRP72"/>
    <property type="match status" value="1"/>
</dbReference>
<dbReference type="InterPro" id="IPR026270">
    <property type="entry name" value="SRP72"/>
</dbReference>
<dbReference type="PANTHER" id="PTHR14094:SF9">
    <property type="entry name" value="SIGNAL RECOGNITION PARTICLE SUBUNIT SRP72"/>
    <property type="match status" value="1"/>
</dbReference>
<comment type="function">
    <text evidence="9">Component of the signal recognition particle (SRP) complex, a ribonucleoprotein complex that mediates the cotranslational targeting of secretory and membrane proteins to the endoplasmic reticulum (ER).</text>
</comment>
<sequence length="620" mass="68109">MSSISEAFKSLAVDDDYDKVYRVSHEYLSTIKHYNDLKAFKACLVALINLDRYQEAYKLIRQHLPPQFADDLILEIAYVYYKLGRNADLAKLTRPTDPVAARGFDHIVAQSAYRAGAYGEAARIYTQIAASDTQYDSAADLKVNQLAVQSQLLFTGAAPDAASAHNSNQPTHTDDDALATNYDYLFNCALIDLAHRRRRPALATLARAADLCRRAGDDDVTPILVAIGYIYQQLGELDKAQSSYMEAPAPDDYYQFIVKNNLASVAPESVYDNPNLVARDLNFQANGQKLSQKLTQLQRQTMAQSDRVLSYVAGANGASTGSATSASSDITLDVLALLATAKTSMSQLTQQPRAPGRRLLPYADPESVTTTNKSTPRQQTAALLLLAYLAAQQDNYDQLLPVLEKSVQAQIASNSLVPAVLGVLLSVYDIQNSASSFKKRWQVVGHVLTQFIEGQLDQFPVSAVQQVALQALTESKDHVIQDAGRTAFSKLAEAYPHDKVVQAVVASSTEGLASVDSLTEHTDDLADLLAAPLDKVLPDQKKKSTVTTNKATTTTNKVTKSKKKTPKFGPKKVLQKSSDYTDADPERWMPMKMRSYYKPTKKDKKKMGGHQGALEKKKKK</sequence>
<dbReference type="Pfam" id="PF17004">
    <property type="entry name" value="SRP_TPR_like"/>
    <property type="match status" value="1"/>
</dbReference>
<feature type="region of interest" description="Disordered" evidence="10">
    <location>
        <begin position="346"/>
        <end position="374"/>
    </location>
</feature>
<evidence type="ECO:0000256" key="2">
    <source>
        <dbReference type="ARBA" id="ARBA00004496"/>
    </source>
</evidence>
<dbReference type="GO" id="GO:0006614">
    <property type="term" value="P:SRP-dependent cotranslational protein targeting to membrane"/>
    <property type="evidence" value="ECO:0007669"/>
    <property type="project" value="UniProtKB-UniRule"/>
</dbReference>
<dbReference type="InterPro" id="IPR013699">
    <property type="entry name" value="Signal_recog_part_SRP72_RNA-bd"/>
</dbReference>
<evidence type="ECO:0000313" key="12">
    <source>
        <dbReference type="EMBL" id="KAA8907483.1"/>
    </source>
</evidence>
<keyword evidence="7 9" id="KW-0733">Signal recognition particle</keyword>
<dbReference type="PANTHER" id="PTHR14094">
    <property type="entry name" value="SIGNAL RECOGNITION PARTICLE 72"/>
    <property type="match status" value="1"/>
</dbReference>
<dbReference type="GO" id="GO:0005783">
    <property type="term" value="C:endoplasmic reticulum"/>
    <property type="evidence" value="ECO:0007669"/>
    <property type="project" value="UniProtKB-SubCell"/>
</dbReference>
<evidence type="ECO:0000256" key="9">
    <source>
        <dbReference type="PIRNR" id="PIRNR038922"/>
    </source>
</evidence>
<dbReference type="OMA" id="YRVSHEY"/>
<evidence type="ECO:0000256" key="4">
    <source>
        <dbReference type="ARBA" id="ARBA00018350"/>
    </source>
</evidence>
<dbReference type="Gene3D" id="1.25.40.10">
    <property type="entry name" value="Tetratricopeptide repeat domain"/>
    <property type="match status" value="1"/>
</dbReference>
<keyword evidence="6" id="KW-0256">Endoplasmic reticulum</keyword>
<keyword evidence="5 9" id="KW-0963">Cytoplasm</keyword>
<protein>
    <recommendedName>
        <fullName evidence="4 9">Signal recognition particle subunit SRP72</fullName>
    </recommendedName>
</protein>
<dbReference type="SUPFAM" id="SSF48452">
    <property type="entry name" value="TPR-like"/>
    <property type="match status" value="1"/>
</dbReference>
<evidence type="ECO:0000256" key="10">
    <source>
        <dbReference type="SAM" id="MobiDB-lite"/>
    </source>
</evidence>
<dbReference type="GO" id="GO:0043022">
    <property type="term" value="F:ribosome binding"/>
    <property type="evidence" value="ECO:0007669"/>
    <property type="project" value="TreeGrafter"/>
</dbReference>
<reference evidence="12 13" key="1">
    <citation type="submission" date="2019-07" db="EMBL/GenBank/DDBJ databases">
        <title>Genome assembly of two rare yeast pathogens: Diutina rugosa and Trichomonascus ciferrii.</title>
        <authorList>
            <person name="Mixao V."/>
            <person name="Saus E."/>
            <person name="Hansen A."/>
            <person name="Lass-Flor C."/>
            <person name="Gabaldon T."/>
        </authorList>
    </citation>
    <scope>NUCLEOTIDE SEQUENCE [LARGE SCALE GENOMIC DNA]</scope>
    <source>
        <strain evidence="12 13">CBS 613</strain>
    </source>
</reference>
<evidence type="ECO:0000256" key="3">
    <source>
        <dbReference type="ARBA" id="ARBA00007676"/>
    </source>
</evidence>
<evidence type="ECO:0000256" key="6">
    <source>
        <dbReference type="ARBA" id="ARBA00022824"/>
    </source>
</evidence>
<feature type="domain" description="Signal recognition particle SRP72 subunit RNA-binding" evidence="11">
    <location>
        <begin position="541"/>
        <end position="599"/>
    </location>
</feature>
<proteinExistence type="inferred from homology"/>
<dbReference type="Proteomes" id="UP000449547">
    <property type="component" value="Unassembled WGS sequence"/>
</dbReference>
<dbReference type="GeneID" id="54779181"/>
<evidence type="ECO:0000259" key="11">
    <source>
        <dbReference type="Pfam" id="PF08492"/>
    </source>
</evidence>
<comment type="caution">
    <text evidence="12">The sequence shown here is derived from an EMBL/GenBank/DDBJ whole genome shotgun (WGS) entry which is preliminary data.</text>
</comment>
<keyword evidence="8 9" id="KW-0687">Ribonucleoprotein</keyword>